<protein>
    <submittedName>
        <fullName evidence="2">Uncharacterized protein</fullName>
    </submittedName>
</protein>
<reference evidence="2" key="1">
    <citation type="submission" date="2021-01" db="EMBL/GenBank/DDBJ databases">
        <title>Whole genome shotgun sequence of Planotetraspora silvatica NBRC 100141.</title>
        <authorList>
            <person name="Komaki H."/>
            <person name="Tamura T."/>
        </authorList>
    </citation>
    <scope>NUCLEOTIDE SEQUENCE</scope>
    <source>
        <strain evidence="2">NBRC 100141</strain>
    </source>
</reference>
<name>A0A8J3XMF0_9ACTN</name>
<evidence type="ECO:0000313" key="3">
    <source>
        <dbReference type="Proteomes" id="UP000644610"/>
    </source>
</evidence>
<dbReference type="AlphaFoldDB" id="A0A8J3XMF0"/>
<dbReference type="EMBL" id="BOOQ01000009">
    <property type="protein sequence ID" value="GII45141.1"/>
    <property type="molecule type" value="Genomic_DNA"/>
</dbReference>
<keyword evidence="3" id="KW-1185">Reference proteome</keyword>
<proteinExistence type="predicted"/>
<accession>A0A8J3XMF0</accession>
<feature type="region of interest" description="Disordered" evidence="1">
    <location>
        <begin position="34"/>
        <end position="61"/>
    </location>
</feature>
<comment type="caution">
    <text evidence="2">The sequence shown here is derived from an EMBL/GenBank/DDBJ whole genome shotgun (WGS) entry which is preliminary data.</text>
</comment>
<evidence type="ECO:0000256" key="1">
    <source>
        <dbReference type="SAM" id="MobiDB-lite"/>
    </source>
</evidence>
<dbReference type="Proteomes" id="UP000644610">
    <property type="component" value="Unassembled WGS sequence"/>
</dbReference>
<feature type="compositionally biased region" description="Basic and acidic residues" evidence="1">
    <location>
        <begin position="52"/>
        <end position="61"/>
    </location>
</feature>
<gene>
    <name evidence="2" type="ORF">Psi02_15650</name>
</gene>
<evidence type="ECO:0000313" key="2">
    <source>
        <dbReference type="EMBL" id="GII45141.1"/>
    </source>
</evidence>
<sequence>MERGQEAGDRSRAVAAEQDMADWVVRTMKSYWGTGNGGHDSLQGAVNILRGPSDHDRGLED</sequence>
<organism evidence="2 3">
    <name type="scientific">Planotetraspora silvatica</name>
    <dbReference type="NCBI Taxonomy" id="234614"/>
    <lineage>
        <taxon>Bacteria</taxon>
        <taxon>Bacillati</taxon>
        <taxon>Actinomycetota</taxon>
        <taxon>Actinomycetes</taxon>
        <taxon>Streptosporangiales</taxon>
        <taxon>Streptosporangiaceae</taxon>
        <taxon>Planotetraspora</taxon>
    </lineage>
</organism>